<proteinExistence type="predicted"/>
<sequence length="92" mass="10899">MINSLWKSAKEAEEVIKIPLNHTMQEIYRKKHYSDLSYLLIDFFVWHSRKSQDHGKILNTHARHSGGKVIALDNGLDRVFSQLWCGRFCFRH</sequence>
<accession>A0A1B0GQK6</accession>
<dbReference type="VEuPathDB" id="VectorBase:PPAI009804"/>
<keyword evidence="2" id="KW-1185">Reference proteome</keyword>
<reference evidence="1" key="1">
    <citation type="submission" date="2022-08" db="UniProtKB">
        <authorList>
            <consortium name="EnsemblMetazoa"/>
        </authorList>
    </citation>
    <scope>IDENTIFICATION</scope>
    <source>
        <strain evidence="1">Israel</strain>
    </source>
</reference>
<protein>
    <submittedName>
        <fullName evidence="1">Uncharacterized protein</fullName>
    </submittedName>
</protein>
<organism evidence="1 2">
    <name type="scientific">Phlebotomus papatasi</name>
    <name type="common">Sandfly</name>
    <dbReference type="NCBI Taxonomy" id="29031"/>
    <lineage>
        <taxon>Eukaryota</taxon>
        <taxon>Metazoa</taxon>
        <taxon>Ecdysozoa</taxon>
        <taxon>Arthropoda</taxon>
        <taxon>Hexapoda</taxon>
        <taxon>Insecta</taxon>
        <taxon>Pterygota</taxon>
        <taxon>Neoptera</taxon>
        <taxon>Endopterygota</taxon>
        <taxon>Diptera</taxon>
        <taxon>Nematocera</taxon>
        <taxon>Psychodoidea</taxon>
        <taxon>Psychodidae</taxon>
        <taxon>Phlebotomus</taxon>
        <taxon>Phlebotomus</taxon>
    </lineage>
</organism>
<name>A0A1B0GQK6_PHLPP</name>
<dbReference type="Proteomes" id="UP000092462">
    <property type="component" value="Unassembled WGS sequence"/>
</dbReference>
<dbReference type="EnsemblMetazoa" id="PPAI009804-RA">
    <property type="protein sequence ID" value="PPAI009804-PA"/>
    <property type="gene ID" value="PPAI009804"/>
</dbReference>
<dbReference type="EMBL" id="AJVK01017198">
    <property type="status" value="NOT_ANNOTATED_CDS"/>
    <property type="molecule type" value="Genomic_DNA"/>
</dbReference>
<evidence type="ECO:0000313" key="2">
    <source>
        <dbReference type="Proteomes" id="UP000092462"/>
    </source>
</evidence>
<dbReference type="AlphaFoldDB" id="A0A1B0GQK6"/>
<evidence type="ECO:0000313" key="1">
    <source>
        <dbReference type="EnsemblMetazoa" id="PPAI009804-PA"/>
    </source>
</evidence>